<evidence type="ECO:0000313" key="12">
    <source>
        <dbReference type="Proteomes" id="UP000064201"/>
    </source>
</evidence>
<evidence type="ECO:0000256" key="6">
    <source>
        <dbReference type="ARBA" id="ARBA00037589"/>
    </source>
</evidence>
<evidence type="ECO:0000256" key="3">
    <source>
        <dbReference type="ARBA" id="ARBA00013109"/>
    </source>
</evidence>
<evidence type="ECO:0000256" key="1">
    <source>
        <dbReference type="ARBA" id="ARBA00004772"/>
    </source>
</evidence>
<feature type="domain" description="Tetrapyrrole biosynthesis uroporphyrinogen III synthase" evidence="10">
    <location>
        <begin position="37"/>
        <end position="261"/>
    </location>
</feature>
<gene>
    <name evidence="11" type="ORF">TVD_13440</name>
</gene>
<dbReference type="PATRIC" id="fig|106634.4.peg.2743"/>
<dbReference type="OrthoDB" id="9787650at2"/>
<dbReference type="Gene3D" id="3.40.50.10090">
    <property type="match status" value="2"/>
</dbReference>
<dbReference type="AlphaFoldDB" id="A0A0G3GBU1"/>
<dbReference type="InterPro" id="IPR003754">
    <property type="entry name" value="4pyrrol_synth_uPrphyn_synth"/>
</dbReference>
<evidence type="ECO:0000256" key="2">
    <source>
        <dbReference type="ARBA" id="ARBA00008133"/>
    </source>
</evidence>
<evidence type="ECO:0000256" key="5">
    <source>
        <dbReference type="ARBA" id="ARBA00023244"/>
    </source>
</evidence>
<dbReference type="PANTHER" id="PTHR38042">
    <property type="entry name" value="UROPORPHYRINOGEN-III SYNTHASE, CHLOROPLASTIC"/>
    <property type="match status" value="1"/>
</dbReference>
<dbReference type="KEGG" id="tvr:TVD_13440"/>
<dbReference type="UniPathway" id="UPA00251">
    <property type="reaction ID" value="UER00320"/>
</dbReference>
<dbReference type="Proteomes" id="UP000064201">
    <property type="component" value="Chromosome"/>
</dbReference>
<dbReference type="InterPro" id="IPR036108">
    <property type="entry name" value="4pyrrol_syn_uPrphyn_synt_sf"/>
</dbReference>
<dbReference type="CDD" id="cd06578">
    <property type="entry name" value="HemD"/>
    <property type="match status" value="1"/>
</dbReference>
<dbReference type="GO" id="GO:0006780">
    <property type="term" value="P:uroporphyrinogen III biosynthetic process"/>
    <property type="evidence" value="ECO:0007669"/>
    <property type="project" value="UniProtKB-UniRule"/>
</dbReference>
<dbReference type="STRING" id="106634.TVD_13440"/>
<comment type="catalytic activity">
    <reaction evidence="8 9">
        <text>hydroxymethylbilane = uroporphyrinogen III + H2O</text>
        <dbReference type="Rhea" id="RHEA:18965"/>
        <dbReference type="ChEBI" id="CHEBI:15377"/>
        <dbReference type="ChEBI" id="CHEBI:57308"/>
        <dbReference type="ChEBI" id="CHEBI:57845"/>
        <dbReference type="EC" id="4.2.1.75"/>
    </reaction>
</comment>
<organism evidence="11 12">
    <name type="scientific">Thioalkalivibrio versutus</name>
    <dbReference type="NCBI Taxonomy" id="106634"/>
    <lineage>
        <taxon>Bacteria</taxon>
        <taxon>Pseudomonadati</taxon>
        <taxon>Pseudomonadota</taxon>
        <taxon>Gammaproteobacteria</taxon>
        <taxon>Chromatiales</taxon>
        <taxon>Ectothiorhodospiraceae</taxon>
        <taxon>Thioalkalivibrio</taxon>
    </lineage>
</organism>
<accession>A0A0G3GBU1</accession>
<evidence type="ECO:0000256" key="4">
    <source>
        <dbReference type="ARBA" id="ARBA00023239"/>
    </source>
</evidence>
<dbReference type="GO" id="GO:0004852">
    <property type="term" value="F:uroporphyrinogen-III synthase activity"/>
    <property type="evidence" value="ECO:0007669"/>
    <property type="project" value="UniProtKB-UniRule"/>
</dbReference>
<name>A0A0G3GBU1_9GAMM</name>
<comment type="function">
    <text evidence="6 9">Catalyzes cyclization of the linear tetrapyrrole, hydroxymethylbilane, to the macrocyclic uroporphyrinogen III.</text>
</comment>
<comment type="similarity">
    <text evidence="2 9">Belongs to the uroporphyrinogen-III synthase family.</text>
</comment>
<dbReference type="PANTHER" id="PTHR38042:SF1">
    <property type="entry name" value="UROPORPHYRINOGEN-III SYNTHASE, CHLOROPLASTIC"/>
    <property type="match status" value="1"/>
</dbReference>
<dbReference type="SUPFAM" id="SSF69618">
    <property type="entry name" value="HemD-like"/>
    <property type="match status" value="1"/>
</dbReference>
<evidence type="ECO:0000259" key="10">
    <source>
        <dbReference type="Pfam" id="PF02602"/>
    </source>
</evidence>
<protein>
    <recommendedName>
        <fullName evidence="7 9">Uroporphyrinogen-III synthase</fullName>
        <ecNumber evidence="3 9">4.2.1.75</ecNumber>
    </recommendedName>
</protein>
<evidence type="ECO:0000256" key="7">
    <source>
        <dbReference type="ARBA" id="ARBA00040167"/>
    </source>
</evidence>
<reference evidence="11 12" key="1">
    <citation type="submission" date="2015-04" db="EMBL/GenBank/DDBJ databases">
        <title>Complete Sequence for the Genome of the Thioalkalivibrio versutus D301.</title>
        <authorList>
            <person name="Mu T."/>
            <person name="Zhou J."/>
            <person name="Xu X."/>
        </authorList>
    </citation>
    <scope>NUCLEOTIDE SEQUENCE [LARGE SCALE GENOMIC DNA]</scope>
    <source>
        <strain evidence="11 12">D301</strain>
    </source>
</reference>
<dbReference type="Pfam" id="PF02602">
    <property type="entry name" value="HEM4"/>
    <property type="match status" value="1"/>
</dbReference>
<evidence type="ECO:0000256" key="8">
    <source>
        <dbReference type="ARBA" id="ARBA00048617"/>
    </source>
</evidence>
<keyword evidence="5 9" id="KW-0627">Porphyrin biosynthesis</keyword>
<dbReference type="EC" id="4.2.1.75" evidence="3 9"/>
<dbReference type="InterPro" id="IPR039793">
    <property type="entry name" value="UROS/Hem4"/>
</dbReference>
<keyword evidence="12" id="KW-1185">Reference proteome</keyword>
<sequence length="276" mass="29586">MTASADDNTVVDEARGPLAGLGILVTRPAAQAEPFCTALTAEGASVIRFPVLEILAPSDPTNLREVLDRLADFDIAVFISPNAVQRVLNLALAEHSWPATTKIAAIGNRTAQELKGFGRPADILPPRRFDSEALLAQEAMQDVAGKRVVIFRGDGGRELLGDTLKARGAEVTFAEAYRRGRPEGDTGELMYAFSRGQIGVITITSGEGLRNLYEMVGKLGRMWLRKTPLVVGSERIAEIAQELGFKAAVETAEDPTDAAMLAAVHHLAERLRADGA</sequence>
<comment type="pathway">
    <text evidence="1 9">Porphyrin-containing compound metabolism; protoporphyrin-IX biosynthesis; coproporphyrinogen-III from 5-aminolevulinate: step 3/4.</text>
</comment>
<proteinExistence type="inferred from homology"/>
<dbReference type="RefSeq" id="WP_047251839.1">
    <property type="nucleotide sequence ID" value="NZ_CP011367.1"/>
</dbReference>
<evidence type="ECO:0000313" key="11">
    <source>
        <dbReference type="EMBL" id="AKJ96301.1"/>
    </source>
</evidence>
<evidence type="ECO:0000256" key="9">
    <source>
        <dbReference type="RuleBase" id="RU366031"/>
    </source>
</evidence>
<dbReference type="EMBL" id="CP011367">
    <property type="protein sequence ID" value="AKJ96301.1"/>
    <property type="molecule type" value="Genomic_DNA"/>
</dbReference>
<keyword evidence="4 9" id="KW-0456">Lyase</keyword>
<dbReference type="GO" id="GO:0006782">
    <property type="term" value="P:protoporphyrinogen IX biosynthetic process"/>
    <property type="evidence" value="ECO:0007669"/>
    <property type="project" value="UniProtKB-UniRule"/>
</dbReference>